<evidence type="ECO:0000313" key="12">
    <source>
        <dbReference type="Proteomes" id="UP000594454"/>
    </source>
</evidence>
<dbReference type="InParanoid" id="A0A7R8V572"/>
<feature type="compositionally biased region" description="Polar residues" evidence="9">
    <location>
        <begin position="628"/>
        <end position="642"/>
    </location>
</feature>
<evidence type="ECO:0000313" key="11">
    <source>
        <dbReference type="EMBL" id="CAD7093086.1"/>
    </source>
</evidence>
<evidence type="ECO:0000256" key="7">
    <source>
        <dbReference type="ARBA" id="ARBA00023136"/>
    </source>
</evidence>
<evidence type="ECO:0000256" key="4">
    <source>
        <dbReference type="ARBA" id="ARBA00022771"/>
    </source>
</evidence>
<accession>A0A7R8V572</accession>
<keyword evidence="4 8" id="KW-0863">Zinc-finger</keyword>
<feature type="compositionally biased region" description="Polar residues" evidence="9">
    <location>
        <begin position="668"/>
        <end position="684"/>
    </location>
</feature>
<feature type="compositionally biased region" description="Low complexity" evidence="9">
    <location>
        <begin position="210"/>
        <end position="224"/>
    </location>
</feature>
<organism evidence="11 12">
    <name type="scientific">Hermetia illucens</name>
    <name type="common">Black soldier fly</name>
    <dbReference type="NCBI Taxonomy" id="343691"/>
    <lineage>
        <taxon>Eukaryota</taxon>
        <taxon>Metazoa</taxon>
        <taxon>Ecdysozoa</taxon>
        <taxon>Arthropoda</taxon>
        <taxon>Hexapoda</taxon>
        <taxon>Insecta</taxon>
        <taxon>Pterygota</taxon>
        <taxon>Neoptera</taxon>
        <taxon>Endopterygota</taxon>
        <taxon>Diptera</taxon>
        <taxon>Brachycera</taxon>
        <taxon>Stratiomyomorpha</taxon>
        <taxon>Stratiomyidae</taxon>
        <taxon>Hermetiinae</taxon>
        <taxon>Hermetia</taxon>
    </lineage>
</organism>
<evidence type="ECO:0000256" key="3">
    <source>
        <dbReference type="ARBA" id="ARBA00022723"/>
    </source>
</evidence>
<keyword evidence="6" id="KW-1133">Transmembrane helix</keyword>
<feature type="region of interest" description="Disordered" evidence="9">
    <location>
        <begin position="463"/>
        <end position="497"/>
    </location>
</feature>
<evidence type="ECO:0000256" key="8">
    <source>
        <dbReference type="PROSITE-ProRule" id="PRU00175"/>
    </source>
</evidence>
<protein>
    <recommendedName>
        <fullName evidence="10">RING-type domain-containing protein</fullName>
    </recommendedName>
</protein>
<keyword evidence="3" id="KW-0479">Metal-binding</keyword>
<evidence type="ECO:0000256" key="1">
    <source>
        <dbReference type="ARBA" id="ARBA00004370"/>
    </source>
</evidence>
<dbReference type="FunFam" id="3.30.40.10:FF:000479">
    <property type="entry name" value="E3 ubiquitin-protein ligase Arkadia"/>
    <property type="match status" value="1"/>
</dbReference>
<feature type="region of interest" description="Disordered" evidence="9">
    <location>
        <begin position="668"/>
        <end position="704"/>
    </location>
</feature>
<feature type="compositionally biased region" description="Polar residues" evidence="9">
    <location>
        <begin position="260"/>
        <end position="275"/>
    </location>
</feature>
<feature type="region of interest" description="Disordered" evidence="9">
    <location>
        <begin position="578"/>
        <end position="647"/>
    </location>
</feature>
<comment type="subcellular location">
    <subcellularLocation>
        <location evidence="1">Membrane</location>
    </subcellularLocation>
</comment>
<feature type="compositionally biased region" description="Polar residues" evidence="9">
    <location>
        <begin position="297"/>
        <end position="306"/>
    </location>
</feature>
<dbReference type="OrthoDB" id="9984778at2759"/>
<dbReference type="PROSITE" id="PS50089">
    <property type="entry name" value="ZF_RING_2"/>
    <property type="match status" value="1"/>
</dbReference>
<dbReference type="SMART" id="SM00184">
    <property type="entry name" value="RING"/>
    <property type="match status" value="1"/>
</dbReference>
<keyword evidence="12" id="KW-1185">Reference proteome</keyword>
<sequence>MENEQQMERDLQGSSLREIFDTAFQAVRDDEPEVNTDATMYGLFGFEPVPPPPIEIEYTTSDWDSYMPSIQIESTLPMDSPSPPTMMNGMMQPALPCHLPYPPHPNESLMPEYDSSGHRIDTHPPQHKRIVGARYSTNPSSASNCSVMMDGKNCLDHPPPTTSDMNRGEPGNNNGICQNASSLMGSVRVRMAHCRPYTNSPTNERSEDGPVQSSDSSPSTQSVQKCETSNAMPNGDDDSKSDNHSFINVVDMDAEDSPKKLNTANSVNCDNNSDSKCPKLASNYMQQVSSSSSKSSDNNTRINAPSISEPVAGPSGLNRFRTLSPKEKTSPKNSKKFRTNPDRSFLLDSDTDSDGDDSPTIMDMHTALRHSFQNHDKNGEIPMNYAQSENFPRTSTPSVSAVSDIQLDWVTQSGNSQPASLEKPPTPDVLTAPDLQLDWVSDSSGEDDDIIFVNSSTEPITSIDLTKDDESERASSTSTTLAQYSQNLSSTSSNASPGANFVPVDPYMQPNNANWYPSVNMEGADGMYRHAEVPDVVVSEPQATTNEFYCPDIRNHPHYVNQSAQPTAQVNMQPQVTIHQPPPLHYASSHNQHPLPQHHHPHQSQHQHQHQFVPQLYQHHNPIVPQENPMQNNCGNSPQQMPSAEVDPNYRDAFASGASQFRYWNENANSQTQSSEDFSAYNPNTSPPAAHSADNPSLPPNGYGRNHVLHRRVWNEPNQTFYPSHHVRPPYAVHENLWYRQQNQQEIHRRHMTPMDLSSSGRNVSNYRNMSSMCGFCSAHCRYRRYSCGLRGVDSIYMPMLSLSSTLMEPPHNHPVTTSRMTSNAQAGGSHQHVHHHMIHHYPQAHSNCPPQVHLSIGLRSGNEYPHPLNLMSRMSRLNHHHQIFIGSALRQSRGATLEVIERNTLPHKYKRLRRPSESDEDAEKCAICLSPFEIENDVRRLPCMHLFHMDCVDQWLVTNKHCPICRVDIETHLTKDSITSL</sequence>
<feature type="compositionally biased region" description="Basic residues" evidence="9">
    <location>
        <begin position="596"/>
        <end position="609"/>
    </location>
</feature>
<feature type="region of interest" description="Disordered" evidence="9">
    <location>
        <begin position="154"/>
        <end position="179"/>
    </location>
</feature>
<proteinExistence type="predicted"/>
<keyword evidence="7" id="KW-0472">Membrane</keyword>
<name>A0A7R8V572_HERIL</name>
<dbReference type="Gene3D" id="3.30.40.10">
    <property type="entry name" value="Zinc/RING finger domain, C3HC4 (zinc finger)"/>
    <property type="match status" value="1"/>
</dbReference>
<dbReference type="CDD" id="cd16474">
    <property type="entry name" value="RING-H2_RNF111-like"/>
    <property type="match status" value="1"/>
</dbReference>
<dbReference type="EMBL" id="LR899014">
    <property type="protein sequence ID" value="CAD7093086.1"/>
    <property type="molecule type" value="Genomic_DNA"/>
</dbReference>
<feature type="domain" description="RING-type" evidence="10">
    <location>
        <begin position="926"/>
        <end position="967"/>
    </location>
</feature>
<dbReference type="GO" id="GO:0016020">
    <property type="term" value="C:membrane"/>
    <property type="evidence" value="ECO:0007669"/>
    <property type="project" value="UniProtKB-SubCell"/>
</dbReference>
<dbReference type="InterPro" id="IPR001841">
    <property type="entry name" value="Znf_RING"/>
</dbReference>
<keyword evidence="5" id="KW-0862">Zinc</keyword>
<evidence type="ECO:0000256" key="5">
    <source>
        <dbReference type="ARBA" id="ARBA00022833"/>
    </source>
</evidence>
<dbReference type="GO" id="GO:0008270">
    <property type="term" value="F:zinc ion binding"/>
    <property type="evidence" value="ECO:0007669"/>
    <property type="project" value="UniProtKB-KW"/>
</dbReference>
<keyword evidence="2" id="KW-0812">Transmembrane</keyword>
<evidence type="ECO:0000256" key="2">
    <source>
        <dbReference type="ARBA" id="ARBA00022692"/>
    </source>
</evidence>
<reference evidence="11 12" key="1">
    <citation type="submission" date="2020-11" db="EMBL/GenBank/DDBJ databases">
        <authorList>
            <person name="Wallbank WR R."/>
            <person name="Pardo Diaz C."/>
            <person name="Kozak K."/>
            <person name="Martin S."/>
            <person name="Jiggins C."/>
            <person name="Moest M."/>
            <person name="Warren A I."/>
            <person name="Generalovic N T."/>
            <person name="Byers J.R.P. K."/>
            <person name="Montejo-Kovacevich G."/>
            <person name="Yen C E."/>
        </authorList>
    </citation>
    <scope>NUCLEOTIDE SEQUENCE [LARGE SCALE GENOMIC DNA]</scope>
</reference>
<evidence type="ECO:0000256" key="6">
    <source>
        <dbReference type="ARBA" id="ARBA00022989"/>
    </source>
</evidence>
<feature type="compositionally biased region" description="Low complexity" evidence="9">
    <location>
        <begin position="482"/>
        <end position="496"/>
    </location>
</feature>
<dbReference type="Pfam" id="PF13639">
    <property type="entry name" value="zf-RING_2"/>
    <property type="match status" value="1"/>
</dbReference>
<feature type="region of interest" description="Disordered" evidence="9">
    <location>
        <begin position="196"/>
        <end position="362"/>
    </location>
</feature>
<dbReference type="PANTHER" id="PTHR46539">
    <property type="entry name" value="E3 UBIQUITIN-PROTEIN LIGASE ATL42"/>
    <property type="match status" value="1"/>
</dbReference>
<evidence type="ECO:0000256" key="9">
    <source>
        <dbReference type="SAM" id="MobiDB-lite"/>
    </source>
</evidence>
<dbReference type="SUPFAM" id="SSF57850">
    <property type="entry name" value="RING/U-box"/>
    <property type="match status" value="1"/>
</dbReference>
<dbReference type="Proteomes" id="UP000594454">
    <property type="component" value="Chromosome 6"/>
</dbReference>
<dbReference type="AlphaFoldDB" id="A0A7R8V572"/>
<gene>
    <name evidence="11" type="ORF">HERILL_LOCUS15393</name>
</gene>
<evidence type="ECO:0000259" key="10">
    <source>
        <dbReference type="PROSITE" id="PS50089"/>
    </source>
</evidence>
<dbReference type="PANTHER" id="PTHR46539:SF1">
    <property type="entry name" value="E3 UBIQUITIN-PROTEIN LIGASE ATL42"/>
    <property type="match status" value="1"/>
</dbReference>
<dbReference type="InterPro" id="IPR013083">
    <property type="entry name" value="Znf_RING/FYVE/PHD"/>
</dbReference>